<sequence length="62" mass="6885">MQHGEGGPGGRVDRASRLVYRVRITVADGRRVDEHRLERLVGTVGIAWIVGDPWRGEHEVPG</sequence>
<proteinExistence type="predicted"/>
<evidence type="ECO:0000313" key="2">
    <source>
        <dbReference type="Proteomes" id="UP000319894"/>
    </source>
</evidence>
<dbReference type="AlphaFoldDB" id="A0A554NDC1"/>
<gene>
    <name evidence="1" type="ORF">DP107_06000</name>
</gene>
<accession>A0A554NDC1</accession>
<keyword evidence="2" id="KW-1185">Reference proteome</keyword>
<dbReference type="EMBL" id="QMDX01000002">
    <property type="protein sequence ID" value="TSD15391.1"/>
    <property type="molecule type" value="Genomic_DNA"/>
</dbReference>
<dbReference type="Proteomes" id="UP000319894">
    <property type="component" value="Unassembled WGS sequence"/>
</dbReference>
<name>A0A554NDC1_9EURY</name>
<comment type="caution">
    <text evidence="1">The sequence shown here is derived from an EMBL/GenBank/DDBJ whole genome shotgun (WGS) entry which is preliminary data.</text>
</comment>
<evidence type="ECO:0000313" key="1">
    <source>
        <dbReference type="EMBL" id="TSD15391.1"/>
    </source>
</evidence>
<organism evidence="1 2">
    <name type="scientific">Haloglomus irregulare</name>
    <dbReference type="NCBI Taxonomy" id="2234134"/>
    <lineage>
        <taxon>Archaea</taxon>
        <taxon>Methanobacteriati</taxon>
        <taxon>Methanobacteriota</taxon>
        <taxon>Stenosarchaea group</taxon>
        <taxon>Halobacteria</taxon>
        <taxon>Halobacteriales</taxon>
        <taxon>Natronomonadaceae</taxon>
        <taxon>Haloglomus</taxon>
    </lineage>
</organism>
<dbReference type="InParanoid" id="A0A554NDC1"/>
<protein>
    <submittedName>
        <fullName evidence="1">Uncharacterized protein</fullName>
    </submittedName>
</protein>
<reference evidence="1 2" key="1">
    <citation type="submission" date="2018-06" db="EMBL/GenBank/DDBJ databases">
        <title>Natronomonas sp. F16-60 a new haloarchaeon isolated from a solar saltern of Isla Cristina, Huelva, Spain.</title>
        <authorList>
            <person name="Duran-Viseras A."/>
            <person name="Sanchez-Porro C."/>
            <person name="Ventosa A."/>
        </authorList>
    </citation>
    <scope>NUCLEOTIDE SEQUENCE [LARGE SCALE GENOMIC DNA]</scope>
    <source>
        <strain evidence="1 2">F16-60</strain>
    </source>
</reference>